<proteinExistence type="predicted"/>
<keyword evidence="2" id="KW-1185">Reference proteome</keyword>
<comment type="caution">
    <text evidence="1">The sequence shown here is derived from an EMBL/GenBank/DDBJ whole genome shotgun (WGS) entry which is preliminary data.</text>
</comment>
<gene>
    <name evidence="1" type="ORF">GPECTOR_3g272</name>
</gene>
<evidence type="ECO:0000313" key="1">
    <source>
        <dbReference type="EMBL" id="KXZ55120.1"/>
    </source>
</evidence>
<dbReference type="EMBL" id="LSYV01000004">
    <property type="protein sequence ID" value="KXZ55120.1"/>
    <property type="molecule type" value="Genomic_DNA"/>
</dbReference>
<name>A0A150H0N1_GONPE</name>
<dbReference type="Proteomes" id="UP000075714">
    <property type="component" value="Unassembled WGS sequence"/>
</dbReference>
<sequence>MAFLADVDATAASAPQQAPPRSRLLSFWSEQGLSARASEQLVRRIEDSGRAYSVEQLTAKLQRLGRILPGADLAQLVERELAVLDVDPGLAIRNMVVLVESFPGKQVAELVARQPRLLTAPDLPERRERVLAQLTALHPSRDRKVVAAIVGEYPDLLFRMEYYPHVRMIDELPIEIQNMFVLADQGIGFLHRYYKRANNNFVADTSDEEAGF</sequence>
<dbReference type="AlphaFoldDB" id="A0A150H0N1"/>
<reference evidence="2" key="1">
    <citation type="journal article" date="2016" name="Nat. Commun.">
        <title>The Gonium pectorale genome demonstrates co-option of cell cycle regulation during the evolution of multicellularity.</title>
        <authorList>
            <person name="Hanschen E.R."/>
            <person name="Marriage T.N."/>
            <person name="Ferris P.J."/>
            <person name="Hamaji T."/>
            <person name="Toyoda A."/>
            <person name="Fujiyama A."/>
            <person name="Neme R."/>
            <person name="Noguchi H."/>
            <person name="Minakuchi Y."/>
            <person name="Suzuki M."/>
            <person name="Kawai-Toyooka H."/>
            <person name="Smith D.R."/>
            <person name="Sparks H."/>
            <person name="Anderson J."/>
            <person name="Bakaric R."/>
            <person name="Luria V."/>
            <person name="Karger A."/>
            <person name="Kirschner M.W."/>
            <person name="Durand P.M."/>
            <person name="Michod R.E."/>
            <person name="Nozaki H."/>
            <person name="Olson B.J."/>
        </authorList>
    </citation>
    <scope>NUCLEOTIDE SEQUENCE [LARGE SCALE GENOMIC DNA]</scope>
    <source>
        <strain evidence="2">NIES-2863</strain>
    </source>
</reference>
<dbReference type="InterPro" id="IPR038538">
    <property type="entry name" value="MTERF_sf"/>
</dbReference>
<evidence type="ECO:0000313" key="2">
    <source>
        <dbReference type="Proteomes" id="UP000075714"/>
    </source>
</evidence>
<accession>A0A150H0N1</accession>
<protein>
    <submittedName>
        <fullName evidence="1">Uncharacterized protein</fullName>
    </submittedName>
</protein>
<dbReference type="OrthoDB" id="498004at2759"/>
<dbReference type="Gene3D" id="1.25.70.10">
    <property type="entry name" value="Transcription termination factor 3, mitochondrial"/>
    <property type="match status" value="1"/>
</dbReference>
<organism evidence="1 2">
    <name type="scientific">Gonium pectorale</name>
    <name type="common">Green alga</name>
    <dbReference type="NCBI Taxonomy" id="33097"/>
    <lineage>
        <taxon>Eukaryota</taxon>
        <taxon>Viridiplantae</taxon>
        <taxon>Chlorophyta</taxon>
        <taxon>core chlorophytes</taxon>
        <taxon>Chlorophyceae</taxon>
        <taxon>CS clade</taxon>
        <taxon>Chlamydomonadales</taxon>
        <taxon>Volvocaceae</taxon>
        <taxon>Gonium</taxon>
    </lineage>
</organism>